<dbReference type="KEGG" id="app:CAP2UW1_0324"/>
<proteinExistence type="predicted"/>
<protein>
    <recommendedName>
        <fullName evidence="2">DUF3348 domain-containing protein</fullName>
    </recommendedName>
</protein>
<dbReference type="HOGENOM" id="CLU_076297_0_0_4"/>
<dbReference type="STRING" id="522306.CAP2UW1_0324"/>
<gene>
    <name evidence="1" type="ordered locus">CAP2UW1_0324</name>
</gene>
<organism evidence="1">
    <name type="scientific">Accumulibacter regalis</name>
    <dbReference type="NCBI Taxonomy" id="522306"/>
    <lineage>
        <taxon>Bacteria</taxon>
        <taxon>Pseudomonadati</taxon>
        <taxon>Pseudomonadota</taxon>
        <taxon>Betaproteobacteria</taxon>
        <taxon>Candidatus Accumulibacter</taxon>
    </lineage>
</organism>
<dbReference type="OrthoDB" id="5949373at2"/>
<dbReference type="AlphaFoldDB" id="C7RK90"/>
<dbReference type="Pfam" id="PF11828">
    <property type="entry name" value="DUF3348"/>
    <property type="match status" value="1"/>
</dbReference>
<name>C7RK90_ACCRE</name>
<accession>C7RK90</accession>
<dbReference type="eggNOG" id="ENOG5031BY6">
    <property type="taxonomic scope" value="Bacteria"/>
</dbReference>
<dbReference type="EMBL" id="CP001715">
    <property type="protein sequence ID" value="ACV33681.1"/>
    <property type="molecule type" value="Genomic_DNA"/>
</dbReference>
<reference evidence="1" key="1">
    <citation type="submission" date="2009-08" db="EMBL/GenBank/DDBJ databases">
        <authorList>
            <consortium name="US DOE Joint Genome Institute"/>
            <person name="Lucas S."/>
            <person name="Copeland A."/>
            <person name="Lapidus A."/>
            <person name="Glavina del Rio T."/>
            <person name="Dalin E."/>
            <person name="Tice H."/>
            <person name="Bruce D."/>
            <person name="Barry K."/>
            <person name="Pitluck S."/>
            <person name="Lowry S."/>
            <person name="Larimer F."/>
            <person name="Land M."/>
            <person name="Hauser L."/>
            <person name="Kyrpides N."/>
            <person name="Ivanova N."/>
            <person name="McMahon K.D."/>
            <person name="Hugenholtz P."/>
        </authorList>
    </citation>
    <scope>NUCLEOTIDE SEQUENCE</scope>
    <source>
        <strain evidence="1">UW-1</strain>
    </source>
</reference>
<evidence type="ECO:0008006" key="2">
    <source>
        <dbReference type="Google" id="ProtNLM"/>
    </source>
</evidence>
<reference evidence="1" key="2">
    <citation type="submission" date="2009-09" db="EMBL/GenBank/DDBJ databases">
        <title>Complete sequence of chromosome of Candidatus Accumulibacter phosphatis clade IIA str. UW-1.</title>
        <authorList>
            <consortium name="US DOE Joint Genome Institute"/>
            <person name="Martin H.G."/>
            <person name="Ivanova N."/>
            <person name="Kunin V."/>
            <person name="Warnecke F."/>
            <person name="Barry K."/>
            <person name="He S."/>
            <person name="Salamov A."/>
            <person name="Szeto E."/>
            <person name="Dalin E."/>
            <person name="Pangilinan J.L."/>
            <person name="Lapidus A."/>
            <person name="Lowry S."/>
            <person name="Kyrpides N.C."/>
            <person name="McMahon K.D."/>
            <person name="Hugenholtz P."/>
        </authorList>
    </citation>
    <scope>NUCLEOTIDE SEQUENCE [LARGE SCALE GENOMIC DNA]</scope>
    <source>
        <strain evidence="1">UW-1</strain>
    </source>
</reference>
<evidence type="ECO:0000313" key="1">
    <source>
        <dbReference type="EMBL" id="ACV33681.1"/>
    </source>
</evidence>
<dbReference type="InterPro" id="IPR021783">
    <property type="entry name" value="DUF3348"/>
</dbReference>
<sequence precursor="true">MTQAVPRTNFNRSKLVRLLADLSIVDIAESKPDFAERLSQWLDLSDAITLHAVQNAGAASWSAAPSCGQAVAAVAMEEEYARVRTALVNSITTSCSSAIGETRMKLPTPEPDATIETAAAYQLAYQPFRRLHLAQQASMEASVRALRSSVRRALARASAPLRQLAALDEALDNTLCVREHQLLATVPMLLERRFEQLLKAHQQPLADTRQADSRAARPPPAEWLSVFCRELQGMLLAELDLRLQPTAGLIEALRNEANEVK</sequence>